<comment type="caution">
    <text evidence="1">The sequence shown here is derived from an EMBL/GenBank/DDBJ whole genome shotgun (WGS) entry which is preliminary data.</text>
</comment>
<protein>
    <submittedName>
        <fullName evidence="1">Uncharacterized protein</fullName>
    </submittedName>
</protein>
<dbReference type="Proteomes" id="UP000055048">
    <property type="component" value="Unassembled WGS sequence"/>
</dbReference>
<name>A0A0V0T581_9BILA</name>
<dbReference type="AlphaFoldDB" id="A0A0V0T581"/>
<gene>
    <name evidence="1" type="ORF">T05_3714</name>
</gene>
<accession>A0A0V0T581</accession>
<sequence length="199" mass="22988">MASTEYSLENEISFQIYRVTFEDEGNNFRTFGQFQGWKLKELCSKEQFSYVILKQCWVQIGQCQAFRRAIAQYRYTLGIENRVTNGDNFQTYSIHVPGLGYVFGGSECRIRHEANSQLKFWIAGMGASMQRYLKPNEENGKKHSPLNWSREMQHLPHLKGAENRSPHASMAPEACVLSAQRAWNSLHSPLSKEKEFRAP</sequence>
<proteinExistence type="predicted"/>
<reference evidence="1 2" key="1">
    <citation type="submission" date="2015-01" db="EMBL/GenBank/DDBJ databases">
        <title>Evolution of Trichinella species and genotypes.</title>
        <authorList>
            <person name="Korhonen P.K."/>
            <person name="Edoardo P."/>
            <person name="Giuseppe L.R."/>
            <person name="Gasser R.B."/>
        </authorList>
    </citation>
    <scope>NUCLEOTIDE SEQUENCE [LARGE SCALE GENOMIC DNA]</scope>
    <source>
        <strain evidence="1">ISS417</strain>
    </source>
</reference>
<evidence type="ECO:0000313" key="1">
    <source>
        <dbReference type="EMBL" id="KRX34134.1"/>
    </source>
</evidence>
<evidence type="ECO:0000313" key="2">
    <source>
        <dbReference type="Proteomes" id="UP000055048"/>
    </source>
</evidence>
<organism evidence="1 2">
    <name type="scientific">Trichinella murrelli</name>
    <dbReference type="NCBI Taxonomy" id="144512"/>
    <lineage>
        <taxon>Eukaryota</taxon>
        <taxon>Metazoa</taxon>
        <taxon>Ecdysozoa</taxon>
        <taxon>Nematoda</taxon>
        <taxon>Enoplea</taxon>
        <taxon>Dorylaimia</taxon>
        <taxon>Trichinellida</taxon>
        <taxon>Trichinellidae</taxon>
        <taxon>Trichinella</taxon>
    </lineage>
</organism>
<keyword evidence="2" id="KW-1185">Reference proteome</keyword>
<dbReference type="EMBL" id="JYDJ01000624">
    <property type="protein sequence ID" value="KRX34134.1"/>
    <property type="molecule type" value="Genomic_DNA"/>
</dbReference>